<keyword evidence="2 8" id="KW-0028">Amino-acid biosynthesis</keyword>
<keyword evidence="5 8" id="KW-0547">Nucleotide-binding</keyword>
<evidence type="ECO:0000256" key="4">
    <source>
        <dbReference type="ARBA" id="ARBA00022679"/>
    </source>
</evidence>
<feature type="domain" description="PUA" evidence="9">
    <location>
        <begin position="281"/>
        <end position="360"/>
    </location>
</feature>
<dbReference type="Gene3D" id="2.30.130.10">
    <property type="entry name" value="PUA domain"/>
    <property type="match status" value="1"/>
</dbReference>
<dbReference type="EC" id="2.7.2.11" evidence="8"/>
<dbReference type="PANTHER" id="PTHR43654">
    <property type="entry name" value="GLUTAMATE 5-KINASE"/>
    <property type="match status" value="1"/>
</dbReference>
<keyword evidence="6 8" id="KW-0418">Kinase</keyword>
<dbReference type="PROSITE" id="PS50890">
    <property type="entry name" value="PUA"/>
    <property type="match status" value="1"/>
</dbReference>
<name>A0AA96F8I9_9MICO</name>
<comment type="function">
    <text evidence="8">Catalyzes the transfer of a phosphate group to glutamate to form L-glutamate 5-phosphate.</text>
</comment>
<dbReference type="InterPro" id="IPR011529">
    <property type="entry name" value="Glu_5kinase"/>
</dbReference>
<evidence type="ECO:0000313" key="10">
    <source>
        <dbReference type="EMBL" id="WNM25402.1"/>
    </source>
</evidence>
<feature type="binding site" evidence="8">
    <location>
        <position position="145"/>
    </location>
    <ligand>
        <name>substrate</name>
    </ligand>
</feature>
<dbReference type="Proteomes" id="UP001304125">
    <property type="component" value="Chromosome"/>
</dbReference>
<dbReference type="RefSeq" id="WP_313500327.1">
    <property type="nucleotide sequence ID" value="NZ_CP134879.1"/>
</dbReference>
<gene>
    <name evidence="8 10" type="primary">proB</name>
    <name evidence="10" type="ORF">RN606_04430</name>
</gene>
<dbReference type="Pfam" id="PF00696">
    <property type="entry name" value="AA_kinase"/>
    <property type="match status" value="1"/>
</dbReference>
<feature type="binding site" evidence="8">
    <location>
        <position position="58"/>
    </location>
    <ligand>
        <name>substrate</name>
    </ligand>
</feature>
<organism evidence="10 11">
    <name type="scientific">Demequina capsici</name>
    <dbReference type="NCBI Taxonomy" id="3075620"/>
    <lineage>
        <taxon>Bacteria</taxon>
        <taxon>Bacillati</taxon>
        <taxon>Actinomycetota</taxon>
        <taxon>Actinomycetes</taxon>
        <taxon>Micrococcales</taxon>
        <taxon>Demequinaceae</taxon>
        <taxon>Demequina</taxon>
    </lineage>
</organism>
<feature type="binding site" evidence="8">
    <location>
        <position position="157"/>
    </location>
    <ligand>
        <name>substrate</name>
    </ligand>
</feature>
<dbReference type="InterPro" id="IPR019797">
    <property type="entry name" value="Glutamate_5-kinase_CS"/>
</dbReference>
<dbReference type="InterPro" id="IPR002478">
    <property type="entry name" value="PUA"/>
</dbReference>
<dbReference type="CDD" id="cd21157">
    <property type="entry name" value="PUA_G5K"/>
    <property type="match status" value="1"/>
</dbReference>
<protein>
    <recommendedName>
        <fullName evidence="8">Glutamate 5-kinase</fullName>
        <ecNumber evidence="8">2.7.2.11</ecNumber>
    </recommendedName>
    <alternativeName>
        <fullName evidence="8">Gamma-glutamyl kinase</fullName>
        <shortName evidence="8">GK</shortName>
    </alternativeName>
</protein>
<feature type="binding site" evidence="8">
    <location>
        <begin position="177"/>
        <end position="178"/>
    </location>
    <ligand>
        <name>ATP</name>
        <dbReference type="ChEBI" id="CHEBI:30616"/>
    </ligand>
</feature>
<dbReference type="PRINTS" id="PR00474">
    <property type="entry name" value="GLU5KINASE"/>
</dbReference>
<evidence type="ECO:0000259" key="9">
    <source>
        <dbReference type="SMART" id="SM00359"/>
    </source>
</evidence>
<evidence type="ECO:0000256" key="3">
    <source>
        <dbReference type="ARBA" id="ARBA00022650"/>
    </source>
</evidence>
<evidence type="ECO:0000256" key="8">
    <source>
        <dbReference type="HAMAP-Rule" id="MF_00456"/>
    </source>
</evidence>
<dbReference type="SUPFAM" id="SSF53633">
    <property type="entry name" value="Carbamate kinase-like"/>
    <property type="match status" value="1"/>
</dbReference>
<comment type="similarity">
    <text evidence="8">Belongs to the glutamate 5-kinase family.</text>
</comment>
<proteinExistence type="inferred from homology"/>
<dbReference type="InterPro" id="IPR041739">
    <property type="entry name" value="G5K_ProB"/>
</dbReference>
<dbReference type="PANTHER" id="PTHR43654:SF1">
    <property type="entry name" value="ISOPENTENYL PHOSPHATE KINASE"/>
    <property type="match status" value="1"/>
</dbReference>
<dbReference type="InterPro" id="IPR001048">
    <property type="entry name" value="Asp/Glu/Uridylate_kinase"/>
</dbReference>
<evidence type="ECO:0000256" key="7">
    <source>
        <dbReference type="ARBA" id="ARBA00022840"/>
    </source>
</evidence>
<evidence type="ECO:0000256" key="6">
    <source>
        <dbReference type="ARBA" id="ARBA00022777"/>
    </source>
</evidence>
<dbReference type="InterPro" id="IPR001057">
    <property type="entry name" value="Glu/AcGlu_kinase"/>
</dbReference>
<keyword evidence="7 8" id="KW-0067">ATP-binding</keyword>
<reference evidence="10 11" key="1">
    <citation type="submission" date="2023-09" db="EMBL/GenBank/DDBJ databases">
        <title>Demequina sp. a novel bacteria isolated from Capsicum annuum.</title>
        <authorList>
            <person name="Humaira Z."/>
            <person name="Lee J."/>
            <person name="Cho D."/>
        </authorList>
    </citation>
    <scope>NUCLEOTIDE SEQUENCE [LARGE SCALE GENOMIC DNA]</scope>
    <source>
        <strain evidence="10 11">OYTSA14</strain>
    </source>
</reference>
<dbReference type="GO" id="GO:0005829">
    <property type="term" value="C:cytosol"/>
    <property type="evidence" value="ECO:0007669"/>
    <property type="project" value="TreeGrafter"/>
</dbReference>
<dbReference type="InterPro" id="IPR036393">
    <property type="entry name" value="AceGlu_kinase-like_sf"/>
</dbReference>
<feature type="binding site" evidence="8">
    <location>
        <position position="18"/>
    </location>
    <ligand>
        <name>ATP</name>
        <dbReference type="ChEBI" id="CHEBI:30616"/>
    </ligand>
</feature>
<dbReference type="PROSITE" id="PS00902">
    <property type="entry name" value="GLUTAMATE_5_KINASE"/>
    <property type="match status" value="1"/>
</dbReference>
<dbReference type="PIRSF" id="PIRSF000729">
    <property type="entry name" value="GK"/>
    <property type="match status" value="1"/>
</dbReference>
<comment type="catalytic activity">
    <reaction evidence="8">
        <text>L-glutamate + ATP = L-glutamyl 5-phosphate + ADP</text>
        <dbReference type="Rhea" id="RHEA:14877"/>
        <dbReference type="ChEBI" id="CHEBI:29985"/>
        <dbReference type="ChEBI" id="CHEBI:30616"/>
        <dbReference type="ChEBI" id="CHEBI:58274"/>
        <dbReference type="ChEBI" id="CHEBI:456216"/>
        <dbReference type="EC" id="2.7.2.11"/>
    </reaction>
</comment>
<evidence type="ECO:0000256" key="2">
    <source>
        <dbReference type="ARBA" id="ARBA00022605"/>
    </source>
</evidence>
<dbReference type="Pfam" id="PF01472">
    <property type="entry name" value="PUA"/>
    <property type="match status" value="1"/>
</dbReference>
<evidence type="ECO:0000256" key="1">
    <source>
        <dbReference type="ARBA" id="ARBA00022490"/>
    </source>
</evidence>
<dbReference type="GO" id="GO:0003723">
    <property type="term" value="F:RNA binding"/>
    <property type="evidence" value="ECO:0007669"/>
    <property type="project" value="InterPro"/>
</dbReference>
<keyword evidence="1 8" id="KW-0963">Cytoplasm</keyword>
<dbReference type="GO" id="GO:0004349">
    <property type="term" value="F:glutamate 5-kinase activity"/>
    <property type="evidence" value="ECO:0007669"/>
    <property type="project" value="UniProtKB-UniRule"/>
</dbReference>
<dbReference type="GO" id="GO:0005524">
    <property type="term" value="F:ATP binding"/>
    <property type="evidence" value="ECO:0007669"/>
    <property type="project" value="UniProtKB-KW"/>
</dbReference>
<keyword evidence="4 8" id="KW-0808">Transferase</keyword>
<dbReference type="SMART" id="SM00359">
    <property type="entry name" value="PUA"/>
    <property type="match status" value="1"/>
</dbReference>
<dbReference type="Gene3D" id="3.40.1160.10">
    <property type="entry name" value="Acetylglutamate kinase-like"/>
    <property type="match status" value="2"/>
</dbReference>
<dbReference type="CDD" id="cd04242">
    <property type="entry name" value="AAK_G5K_ProB"/>
    <property type="match status" value="1"/>
</dbReference>
<keyword evidence="11" id="KW-1185">Reference proteome</keyword>
<sequence length="372" mass="38521">MSEHLRHVMAHARRVVVKVGSSSLTGPGGHLDETRLGALVDVLARERSGGREVLLVTSGSIAAGIGPLGLTERPTNLELQQAAASVGQGKLIHAYTQAFGRHGLDVGQVLLTSDDMVRRAHYGNARRALESLLTLGVVPIINENDTVATDEIRFGDNDRLAALVATAIAADALVLLTDVDALYTAVPGSPGAHRISVVHGPEDLGGIDISRRGSSVGTGGMITKVEAASMATTSGVAVVLASAKDAGPAVAGEDVGTLFLPTGKRDTTRLQWLAHAARTRGGIVLDDGAVRAVVSRRASLLAAGVVEVRGQFEAGEPVDLLATDGTLVARGFAGFSAEEAGQMMGMSTDALGETLGEHYARELIHIDHLVVL</sequence>
<keyword evidence="3 8" id="KW-0641">Proline biosynthesis</keyword>
<dbReference type="EMBL" id="CP134879">
    <property type="protein sequence ID" value="WNM25402.1"/>
    <property type="molecule type" value="Genomic_DNA"/>
</dbReference>
<evidence type="ECO:0000313" key="11">
    <source>
        <dbReference type="Proteomes" id="UP001304125"/>
    </source>
</evidence>
<dbReference type="FunFam" id="3.40.1160.10:FF:000018">
    <property type="entry name" value="Glutamate 5-kinase"/>
    <property type="match status" value="1"/>
</dbReference>
<evidence type="ECO:0000256" key="5">
    <source>
        <dbReference type="ARBA" id="ARBA00022741"/>
    </source>
</evidence>
<dbReference type="GO" id="GO:0055129">
    <property type="term" value="P:L-proline biosynthetic process"/>
    <property type="evidence" value="ECO:0007669"/>
    <property type="project" value="UniProtKB-UniRule"/>
</dbReference>
<dbReference type="InterPro" id="IPR005715">
    <property type="entry name" value="Glu_5kinase/COase_Synthase"/>
</dbReference>
<dbReference type="HAMAP" id="MF_00456">
    <property type="entry name" value="ProB"/>
    <property type="match status" value="1"/>
</dbReference>
<dbReference type="InterPro" id="IPR015947">
    <property type="entry name" value="PUA-like_sf"/>
</dbReference>
<feature type="binding site" evidence="8">
    <location>
        <begin position="218"/>
        <end position="224"/>
    </location>
    <ligand>
        <name>ATP</name>
        <dbReference type="ChEBI" id="CHEBI:30616"/>
    </ligand>
</feature>
<dbReference type="AlphaFoldDB" id="A0AA96F8I9"/>
<dbReference type="InterPro" id="IPR036974">
    <property type="entry name" value="PUA_sf"/>
</dbReference>
<accession>A0AA96F8I9</accession>
<dbReference type="NCBIfam" id="TIGR01027">
    <property type="entry name" value="proB"/>
    <property type="match status" value="1"/>
</dbReference>
<comment type="pathway">
    <text evidence="8">Amino-acid biosynthesis; L-proline biosynthesis; L-glutamate 5-semialdehyde from L-glutamate: step 1/2.</text>
</comment>
<dbReference type="SUPFAM" id="SSF88697">
    <property type="entry name" value="PUA domain-like"/>
    <property type="match status" value="1"/>
</dbReference>
<comment type="subcellular location">
    <subcellularLocation>
        <location evidence="8">Cytoplasm</location>
    </subcellularLocation>
</comment>